<dbReference type="CDD" id="cd00041">
    <property type="entry name" value="CUB"/>
    <property type="match status" value="1"/>
</dbReference>
<evidence type="ECO:0000259" key="4">
    <source>
        <dbReference type="PROSITE" id="PS01180"/>
    </source>
</evidence>
<feature type="non-terminal residue" evidence="5">
    <location>
        <position position="114"/>
    </location>
</feature>
<dbReference type="SUPFAM" id="SSF49854">
    <property type="entry name" value="Spermadhesin, CUB domain"/>
    <property type="match status" value="1"/>
</dbReference>
<dbReference type="InterPro" id="IPR035914">
    <property type="entry name" value="Sperma_CUB_dom_sf"/>
</dbReference>
<evidence type="ECO:0000313" key="6">
    <source>
        <dbReference type="Proteomes" id="UP001497623"/>
    </source>
</evidence>
<feature type="domain" description="CUB" evidence="4">
    <location>
        <begin position="4"/>
        <end position="114"/>
    </location>
</feature>
<comment type="caution">
    <text evidence="5">The sequence shown here is derived from an EMBL/GenBank/DDBJ whole genome shotgun (WGS) entry which is preliminary data.</text>
</comment>
<feature type="non-terminal residue" evidence="5">
    <location>
        <position position="1"/>
    </location>
</feature>
<keyword evidence="6" id="KW-1185">Reference proteome</keyword>
<reference evidence="5 6" key="1">
    <citation type="submission" date="2024-05" db="EMBL/GenBank/DDBJ databases">
        <authorList>
            <person name="Wallberg A."/>
        </authorList>
    </citation>
    <scope>NUCLEOTIDE SEQUENCE [LARGE SCALE GENOMIC DNA]</scope>
</reference>
<dbReference type="EMBL" id="CAXKWB010011664">
    <property type="protein sequence ID" value="CAL4102181.1"/>
    <property type="molecule type" value="Genomic_DNA"/>
</dbReference>
<comment type="caution">
    <text evidence="3">Lacks conserved residue(s) required for the propagation of feature annotation.</text>
</comment>
<dbReference type="PANTHER" id="PTHR24251:SF37">
    <property type="entry name" value="CUB DOMAIN-CONTAINING PROTEIN"/>
    <property type="match status" value="1"/>
</dbReference>
<gene>
    <name evidence="5" type="ORF">MNOR_LOCUS17186</name>
</gene>
<evidence type="ECO:0000313" key="5">
    <source>
        <dbReference type="EMBL" id="CAL4102181.1"/>
    </source>
</evidence>
<name>A0AAV2QXM6_MEGNR</name>
<evidence type="ECO:0000256" key="3">
    <source>
        <dbReference type="PROSITE-ProRule" id="PRU00059"/>
    </source>
</evidence>
<keyword evidence="1" id="KW-0677">Repeat</keyword>
<dbReference type="SMART" id="SM00042">
    <property type="entry name" value="CUB"/>
    <property type="match status" value="1"/>
</dbReference>
<dbReference type="PROSITE" id="PS01180">
    <property type="entry name" value="CUB"/>
    <property type="match status" value="1"/>
</dbReference>
<sequence length="114" mass="12938">ESGCNGLTNNDYGMMTYPARIITSNVTYTNNESCTWVISSSRPLQINFHRISTEECCDFLFVRDGNTSKSDILAILRGNMSDTLVNTTSNSAHLQFTSDFSNVQRGFWMYWKVV</sequence>
<evidence type="ECO:0000256" key="2">
    <source>
        <dbReference type="ARBA" id="ARBA00023157"/>
    </source>
</evidence>
<dbReference type="Pfam" id="PF00431">
    <property type="entry name" value="CUB"/>
    <property type="match status" value="1"/>
</dbReference>
<dbReference type="Gene3D" id="2.60.120.290">
    <property type="entry name" value="Spermadhesin, CUB domain"/>
    <property type="match status" value="1"/>
</dbReference>
<protein>
    <recommendedName>
        <fullName evidence="4">CUB domain-containing protein</fullName>
    </recommendedName>
</protein>
<dbReference type="PANTHER" id="PTHR24251">
    <property type="entry name" value="OVOCHYMASE-RELATED"/>
    <property type="match status" value="1"/>
</dbReference>
<dbReference type="Proteomes" id="UP001497623">
    <property type="component" value="Unassembled WGS sequence"/>
</dbReference>
<proteinExistence type="predicted"/>
<organism evidence="5 6">
    <name type="scientific">Meganyctiphanes norvegica</name>
    <name type="common">Northern krill</name>
    <name type="synonym">Thysanopoda norvegica</name>
    <dbReference type="NCBI Taxonomy" id="48144"/>
    <lineage>
        <taxon>Eukaryota</taxon>
        <taxon>Metazoa</taxon>
        <taxon>Ecdysozoa</taxon>
        <taxon>Arthropoda</taxon>
        <taxon>Crustacea</taxon>
        <taxon>Multicrustacea</taxon>
        <taxon>Malacostraca</taxon>
        <taxon>Eumalacostraca</taxon>
        <taxon>Eucarida</taxon>
        <taxon>Euphausiacea</taxon>
        <taxon>Euphausiidae</taxon>
        <taxon>Meganyctiphanes</taxon>
    </lineage>
</organism>
<dbReference type="AlphaFoldDB" id="A0AAV2QXM6"/>
<dbReference type="InterPro" id="IPR000859">
    <property type="entry name" value="CUB_dom"/>
</dbReference>
<keyword evidence="2" id="KW-1015">Disulfide bond</keyword>
<evidence type="ECO:0000256" key="1">
    <source>
        <dbReference type="ARBA" id="ARBA00022737"/>
    </source>
</evidence>
<accession>A0AAV2QXM6</accession>